<comment type="caution">
    <text evidence="1">The sequence shown here is derived from an EMBL/GenBank/DDBJ whole genome shotgun (WGS) entry which is preliminary data.</text>
</comment>
<keyword evidence="2" id="KW-1185">Reference proteome</keyword>
<dbReference type="EMBL" id="QKTX01000015">
    <property type="protein sequence ID" value="PZV79113.1"/>
    <property type="molecule type" value="Genomic_DNA"/>
</dbReference>
<organism evidence="1 2">
    <name type="scientific">Algoriphagus aquaeductus</name>
    <dbReference type="NCBI Taxonomy" id="475299"/>
    <lineage>
        <taxon>Bacteria</taxon>
        <taxon>Pseudomonadati</taxon>
        <taxon>Bacteroidota</taxon>
        <taxon>Cytophagia</taxon>
        <taxon>Cytophagales</taxon>
        <taxon>Cyclobacteriaceae</taxon>
        <taxon>Algoriphagus</taxon>
    </lineage>
</organism>
<name>A0A326RP98_9BACT</name>
<gene>
    <name evidence="1" type="ORF">CLV31_11573</name>
</gene>
<dbReference type="SUPFAM" id="SSF53756">
    <property type="entry name" value="UDP-Glycosyltransferase/glycogen phosphorylase"/>
    <property type="match status" value="1"/>
</dbReference>
<protein>
    <submittedName>
        <fullName evidence="1">Glycosyltransferase involved in cell wall biosynthesis</fullName>
    </submittedName>
</protein>
<dbReference type="Proteomes" id="UP000248917">
    <property type="component" value="Unassembled WGS sequence"/>
</dbReference>
<keyword evidence="1" id="KW-0808">Transferase</keyword>
<proteinExistence type="predicted"/>
<dbReference type="OrthoDB" id="6385861at2"/>
<dbReference type="AlphaFoldDB" id="A0A326RP98"/>
<dbReference type="RefSeq" id="WP_111394378.1">
    <property type="nucleotide sequence ID" value="NZ_QKTX01000015.1"/>
</dbReference>
<reference evidence="1 2" key="1">
    <citation type="submission" date="2018-06" db="EMBL/GenBank/DDBJ databases">
        <title>Genomic Encyclopedia of Archaeal and Bacterial Type Strains, Phase II (KMG-II): from individual species to whole genera.</title>
        <authorList>
            <person name="Goeker M."/>
        </authorList>
    </citation>
    <scope>NUCLEOTIDE SEQUENCE [LARGE SCALE GENOMIC DNA]</scope>
    <source>
        <strain evidence="1 2">T4</strain>
    </source>
</reference>
<dbReference type="Gene3D" id="3.40.50.2000">
    <property type="entry name" value="Glycogen Phosphorylase B"/>
    <property type="match status" value="1"/>
</dbReference>
<evidence type="ECO:0000313" key="2">
    <source>
        <dbReference type="Proteomes" id="UP000248917"/>
    </source>
</evidence>
<dbReference type="GO" id="GO:0016740">
    <property type="term" value="F:transferase activity"/>
    <property type="evidence" value="ECO:0007669"/>
    <property type="project" value="UniProtKB-KW"/>
</dbReference>
<evidence type="ECO:0000313" key="1">
    <source>
        <dbReference type="EMBL" id="PZV79113.1"/>
    </source>
</evidence>
<accession>A0A326RP98</accession>
<sequence>MKIAYYLVHDLTRNDGVVKKIKSQISEWENLGVEVKVFAISGFCENSIIDANIYGFSGFISSRIRPNHHLLSDIDEFKPDLVYLRYDTVTANILYLAKKYKLICELNTIDRDEAKLFFKSNIDLKSTFRLLAFYLLRNKFFLQMAGLVSVTQEILNHQSIRKFQIPQVCIPNSIQTAKYPTLKAIDSSQQRIGLFFMGTPDQPWQGFDILENLASELPEFDFHVVGLMKPSFANVYFHGFLSMEKYLPIMKSCHVCIGTLALFRKKMTEACPLKIREYVAYGFPIIIGYKESMFEDHSHLPEWALEIDPENPSINSIREFCLSMRDKIVSHEEAFPLIDSGILEKKRVDFFSQVIKK</sequence>